<evidence type="ECO:0000313" key="3">
    <source>
        <dbReference type="Proteomes" id="UP000321578"/>
    </source>
</evidence>
<organism evidence="2 3">
    <name type="scientific">Subsaximicrobium wynnwilliamsii</name>
    <dbReference type="NCBI Taxonomy" id="291179"/>
    <lineage>
        <taxon>Bacteria</taxon>
        <taxon>Pseudomonadati</taxon>
        <taxon>Bacteroidota</taxon>
        <taxon>Flavobacteriia</taxon>
        <taxon>Flavobacteriales</taxon>
        <taxon>Flavobacteriaceae</taxon>
        <taxon>Subsaximicrobium</taxon>
    </lineage>
</organism>
<dbReference type="RefSeq" id="WP_147086618.1">
    <property type="nucleotide sequence ID" value="NZ_VORM01000005.1"/>
</dbReference>
<reference evidence="2 3" key="1">
    <citation type="submission" date="2019-08" db="EMBL/GenBank/DDBJ databases">
        <title>Genomes of Subsaximicrobium wynnwilliamsii strains.</title>
        <authorList>
            <person name="Bowman J.P."/>
        </authorList>
    </citation>
    <scope>NUCLEOTIDE SEQUENCE [LARGE SCALE GENOMIC DNA]</scope>
    <source>
        <strain evidence="2 3">2-80-2</strain>
    </source>
</reference>
<name>A0A5C6ZHU9_9FLAO</name>
<comment type="caution">
    <text evidence="2">The sequence shown here is derived from an EMBL/GenBank/DDBJ whole genome shotgun (WGS) entry which is preliminary data.</text>
</comment>
<evidence type="ECO:0000313" key="2">
    <source>
        <dbReference type="EMBL" id="TXD88994.1"/>
    </source>
</evidence>
<dbReference type="OrthoDB" id="1453481at2"/>
<feature type="region of interest" description="Disordered" evidence="1">
    <location>
        <begin position="1"/>
        <end position="98"/>
    </location>
</feature>
<dbReference type="EMBL" id="VORO01000010">
    <property type="protein sequence ID" value="TXD88994.1"/>
    <property type="molecule type" value="Genomic_DNA"/>
</dbReference>
<dbReference type="AlphaFoldDB" id="A0A5C6ZHU9"/>
<gene>
    <name evidence="2" type="ORF">ESY86_10925</name>
</gene>
<dbReference type="Proteomes" id="UP000321578">
    <property type="component" value="Unassembled WGS sequence"/>
</dbReference>
<evidence type="ECO:0000256" key="1">
    <source>
        <dbReference type="SAM" id="MobiDB-lite"/>
    </source>
</evidence>
<sequence>MSNEKKDKKQETYNPEITKEDKKALGDKAGNLHTDLSDDELLKEREEAVDFAGSDLDVPGRDLPKNTNHKSLKDEENQMYSQGGPGNEDLENTTEHVK</sequence>
<proteinExistence type="predicted"/>
<protein>
    <submittedName>
        <fullName evidence="2">Uncharacterized protein</fullName>
    </submittedName>
</protein>
<accession>A0A5C6ZHU9</accession>
<feature type="compositionally biased region" description="Basic and acidic residues" evidence="1">
    <location>
        <begin position="1"/>
        <end position="26"/>
    </location>
</feature>
<keyword evidence="3" id="KW-1185">Reference proteome</keyword>